<evidence type="ECO:0000256" key="2">
    <source>
        <dbReference type="SAM" id="Phobius"/>
    </source>
</evidence>
<dbReference type="InterPro" id="IPR002921">
    <property type="entry name" value="Fungal_lipase-type"/>
</dbReference>
<gene>
    <name evidence="4" type="ORF">VFH_V165280</name>
</gene>
<sequence length="646" mass="71973">MDTYLHTRISGIVPSVTAFTATTTSRGNNHLLSRFSFPFRKSLNSRLIENSGGNNGLGIVDDSVMAENVVVAETEGEGKNANWIFKVFELNSVWRGEQESDDDDDEDCGVCSVDEDQDEVSFDRESFSRMLRRVTLVEARMYAHLCHLGNLAYSIPNIKSGNLLKRRGLRFVTSSIEKRELAATADKNLASEAIQKEETSEKEAGEKNDESMINASSACQISLVEGSLEARRRSVDTVNVINTNAGSLMATTDSMSAVIVADEEVKQAFAGDLNSTSSTPCEWYICDDDQSSTRYFVIQGSESFESWQANLLFEPVQFEELDVLVHRGIYEAAKMTYQQMLPEVHVHLKSQGSRATFRFTGHSLGGSLALLVNLMLLIRKEVPVSSLLPVVTFGSPSIMCGGNRLLEKLGLSRSHVQAIAMHRDIVPRAFSCKYPNHVTELLKAVNASFRCHPCLNNKKLLYAPMGELLILQPDGKFSPSHDLLPPGSGLYLLTGPLSESSDTEHHIQAAQLFFLNSPHPLEILADRSAYGFGGTIQRDHDMNSYLKSIRTVIRQELSQIRTAARRELRRKVRSPFVARRVSDADIVDGRSMVRVRIIHDQPPFSGIIQKRRKSLKRFSRLVASQHMQLFVMFLFVSGTVVTLGNM</sequence>
<proteinExistence type="predicted"/>
<dbReference type="GO" id="GO:0006629">
    <property type="term" value="P:lipid metabolic process"/>
    <property type="evidence" value="ECO:0007669"/>
    <property type="project" value="InterPro"/>
</dbReference>
<organism evidence="4 5">
    <name type="scientific">Vicia faba</name>
    <name type="common">Broad bean</name>
    <name type="synonym">Faba vulgaris</name>
    <dbReference type="NCBI Taxonomy" id="3906"/>
    <lineage>
        <taxon>Eukaryota</taxon>
        <taxon>Viridiplantae</taxon>
        <taxon>Streptophyta</taxon>
        <taxon>Embryophyta</taxon>
        <taxon>Tracheophyta</taxon>
        <taxon>Spermatophyta</taxon>
        <taxon>Magnoliopsida</taxon>
        <taxon>eudicotyledons</taxon>
        <taxon>Gunneridae</taxon>
        <taxon>Pentapetalae</taxon>
        <taxon>rosids</taxon>
        <taxon>fabids</taxon>
        <taxon>Fabales</taxon>
        <taxon>Fabaceae</taxon>
        <taxon>Papilionoideae</taxon>
        <taxon>50 kb inversion clade</taxon>
        <taxon>NPAAA clade</taxon>
        <taxon>Hologalegina</taxon>
        <taxon>IRL clade</taxon>
        <taxon>Fabeae</taxon>
        <taxon>Vicia</taxon>
    </lineage>
</organism>
<dbReference type="PANTHER" id="PTHR46483">
    <property type="entry name" value="PHOSPHOLIPASE A1 PLIP2, CHLOROPLASTIC"/>
    <property type="match status" value="1"/>
</dbReference>
<dbReference type="EMBL" id="OX451740">
    <property type="protein sequence ID" value="CAI8615160.1"/>
    <property type="molecule type" value="Genomic_DNA"/>
</dbReference>
<name>A0AAV1AXN4_VICFA</name>
<keyword evidence="2" id="KW-0812">Transmembrane</keyword>
<accession>A0AAV1AXN4</accession>
<dbReference type="GO" id="GO:0008970">
    <property type="term" value="F:phospholipase A1 activity"/>
    <property type="evidence" value="ECO:0007669"/>
    <property type="project" value="InterPro"/>
</dbReference>
<dbReference type="Gene3D" id="3.40.50.1820">
    <property type="entry name" value="alpha/beta hydrolase"/>
    <property type="match status" value="1"/>
</dbReference>
<evidence type="ECO:0000313" key="5">
    <source>
        <dbReference type="Proteomes" id="UP001157006"/>
    </source>
</evidence>
<evidence type="ECO:0000259" key="3">
    <source>
        <dbReference type="Pfam" id="PF01764"/>
    </source>
</evidence>
<feature type="transmembrane region" description="Helical" evidence="2">
    <location>
        <begin position="621"/>
        <end position="643"/>
    </location>
</feature>
<dbReference type="AlphaFoldDB" id="A0AAV1AXN4"/>
<dbReference type="Pfam" id="PF01764">
    <property type="entry name" value="Lipase_3"/>
    <property type="match status" value="1"/>
</dbReference>
<keyword evidence="1" id="KW-0378">Hydrolase</keyword>
<evidence type="ECO:0000313" key="4">
    <source>
        <dbReference type="EMBL" id="CAI8615160.1"/>
    </source>
</evidence>
<dbReference type="InterPro" id="IPR029058">
    <property type="entry name" value="AB_hydrolase_fold"/>
</dbReference>
<reference evidence="4 5" key="1">
    <citation type="submission" date="2023-01" db="EMBL/GenBank/DDBJ databases">
        <authorList>
            <person name="Kreplak J."/>
        </authorList>
    </citation>
    <scope>NUCLEOTIDE SEQUENCE [LARGE SCALE GENOMIC DNA]</scope>
</reference>
<keyword evidence="2" id="KW-0472">Membrane</keyword>
<keyword evidence="2" id="KW-1133">Transmembrane helix</keyword>
<dbReference type="InterPro" id="IPR043367">
    <property type="entry name" value="PLIP1/2/3"/>
</dbReference>
<dbReference type="PANTHER" id="PTHR46483:SF4">
    <property type="entry name" value="PHOSPHOLIPASE A1 PLIP2, CHLOROPLASTIC"/>
    <property type="match status" value="1"/>
</dbReference>
<evidence type="ECO:0000256" key="1">
    <source>
        <dbReference type="ARBA" id="ARBA00022801"/>
    </source>
</evidence>
<dbReference type="CDD" id="cd00519">
    <property type="entry name" value="Lipase_3"/>
    <property type="match status" value="1"/>
</dbReference>
<keyword evidence="5" id="KW-1185">Reference proteome</keyword>
<dbReference type="Proteomes" id="UP001157006">
    <property type="component" value="Chromosome 5"/>
</dbReference>
<protein>
    <recommendedName>
        <fullName evidence="3">Fungal lipase-type domain-containing protein</fullName>
    </recommendedName>
</protein>
<dbReference type="SUPFAM" id="SSF53474">
    <property type="entry name" value="alpha/beta-Hydrolases"/>
    <property type="match status" value="1"/>
</dbReference>
<feature type="domain" description="Fungal lipase-type" evidence="3">
    <location>
        <begin position="296"/>
        <end position="432"/>
    </location>
</feature>